<reference evidence="1 2" key="1">
    <citation type="submission" date="2016-07" db="EMBL/GenBank/DDBJ databases">
        <title>Pervasive Adenine N6-methylation of Active Genes in Fungi.</title>
        <authorList>
            <consortium name="DOE Joint Genome Institute"/>
            <person name="Mondo S.J."/>
            <person name="Dannebaum R.O."/>
            <person name="Kuo R.C."/>
            <person name="Labutti K."/>
            <person name="Haridas S."/>
            <person name="Kuo A."/>
            <person name="Salamov A."/>
            <person name="Ahrendt S.R."/>
            <person name="Lipzen A."/>
            <person name="Sullivan W."/>
            <person name="Andreopoulos W.B."/>
            <person name="Clum A."/>
            <person name="Lindquist E."/>
            <person name="Daum C."/>
            <person name="Ramamoorthy G.K."/>
            <person name="Gryganskyi A."/>
            <person name="Culley D."/>
            <person name="Magnuson J.K."/>
            <person name="James T.Y."/>
            <person name="O'Malley M.A."/>
            <person name="Stajich J.E."/>
            <person name="Spatafora J.W."/>
            <person name="Visel A."/>
            <person name="Grigoriev I.V."/>
        </authorList>
    </citation>
    <scope>NUCLEOTIDE SEQUENCE [LARGE SCALE GENOMIC DNA]</scope>
    <source>
        <strain evidence="1 2">NRRL 1336</strain>
    </source>
</reference>
<accession>A0A1X2I1C5</accession>
<gene>
    <name evidence="1" type="ORF">BCR42DRAFT_442686</name>
</gene>
<keyword evidence="2" id="KW-1185">Reference proteome</keyword>
<dbReference type="Proteomes" id="UP000193560">
    <property type="component" value="Unassembled WGS sequence"/>
</dbReference>
<name>A0A1X2I1C5_9FUNG</name>
<dbReference type="AlphaFoldDB" id="A0A1X2I1C5"/>
<evidence type="ECO:0000313" key="1">
    <source>
        <dbReference type="EMBL" id="ORZ07343.1"/>
    </source>
</evidence>
<proteinExistence type="predicted"/>
<sequence length="116" mass="12761">MGGTKTYVSVNIAVVCVQPVFYVNNKVAHHAPVIMEKKNVTTLKREEELSTFNPMVISSFSSTATVYRQNHRYRCPTLVLMALTTLTCWIKLPHGVFVLGVSDGGSDDSNGPEDSI</sequence>
<comment type="caution">
    <text evidence="1">The sequence shown here is derived from an EMBL/GenBank/DDBJ whole genome shotgun (WGS) entry which is preliminary data.</text>
</comment>
<evidence type="ECO:0000313" key="2">
    <source>
        <dbReference type="Proteomes" id="UP000193560"/>
    </source>
</evidence>
<protein>
    <submittedName>
        <fullName evidence="1">Uncharacterized protein</fullName>
    </submittedName>
</protein>
<organism evidence="1 2">
    <name type="scientific">Absidia repens</name>
    <dbReference type="NCBI Taxonomy" id="90262"/>
    <lineage>
        <taxon>Eukaryota</taxon>
        <taxon>Fungi</taxon>
        <taxon>Fungi incertae sedis</taxon>
        <taxon>Mucoromycota</taxon>
        <taxon>Mucoromycotina</taxon>
        <taxon>Mucoromycetes</taxon>
        <taxon>Mucorales</taxon>
        <taxon>Cunninghamellaceae</taxon>
        <taxon>Absidia</taxon>
    </lineage>
</organism>
<dbReference type="EMBL" id="MCGE01000035">
    <property type="protein sequence ID" value="ORZ07343.1"/>
    <property type="molecule type" value="Genomic_DNA"/>
</dbReference>